<dbReference type="PANTHER" id="PTHR46558:SF4">
    <property type="entry name" value="DNA-BIDING PHAGE PROTEIN"/>
    <property type="match status" value="1"/>
</dbReference>
<dbReference type="PROSITE" id="PS50943">
    <property type="entry name" value="HTH_CROC1"/>
    <property type="match status" value="1"/>
</dbReference>
<name>A0ABP3W439_CLOSU</name>
<accession>A0ABP3W439</accession>
<reference evidence="4" key="1">
    <citation type="journal article" date="2019" name="Int. J. Syst. Evol. Microbiol.">
        <title>The Global Catalogue of Microorganisms (GCM) 10K type strain sequencing project: providing services to taxonomists for standard genome sequencing and annotation.</title>
        <authorList>
            <consortium name="The Broad Institute Genomics Platform"/>
            <consortium name="The Broad Institute Genome Sequencing Center for Infectious Disease"/>
            <person name="Wu L."/>
            <person name="Ma J."/>
        </authorList>
    </citation>
    <scope>NUCLEOTIDE SEQUENCE [LARGE SCALE GENOMIC DNA]</scope>
    <source>
        <strain evidence="4">JCM 1417</strain>
    </source>
</reference>
<keyword evidence="1" id="KW-0238">DNA-binding</keyword>
<sequence>MLKDKVKEIRKEMGLTQEEFAKKLNISRSYLGDIERGRLKGTNVKIISKLSDVTGKPMEYFLGKDVEVKQYDILDSALDLLIDKGLIDNNGDITDETSKEIILNILKKEIQLKMKNRE</sequence>
<proteinExistence type="predicted"/>
<organism evidence="3 4">
    <name type="scientific">Clostridium subterminale</name>
    <dbReference type="NCBI Taxonomy" id="1550"/>
    <lineage>
        <taxon>Bacteria</taxon>
        <taxon>Bacillati</taxon>
        <taxon>Bacillota</taxon>
        <taxon>Clostridia</taxon>
        <taxon>Eubacteriales</taxon>
        <taxon>Clostridiaceae</taxon>
        <taxon>Clostridium</taxon>
    </lineage>
</organism>
<keyword evidence="4" id="KW-1185">Reference proteome</keyword>
<dbReference type="RefSeq" id="WP_343826681.1">
    <property type="nucleotide sequence ID" value="NZ_BAAACI010000006.1"/>
</dbReference>
<evidence type="ECO:0000313" key="4">
    <source>
        <dbReference type="Proteomes" id="UP001501047"/>
    </source>
</evidence>
<gene>
    <name evidence="3" type="ORF">GCM10008908_24160</name>
</gene>
<dbReference type="PANTHER" id="PTHR46558">
    <property type="entry name" value="TRACRIPTIONAL REGULATORY PROTEIN-RELATED-RELATED"/>
    <property type="match status" value="1"/>
</dbReference>
<protein>
    <submittedName>
        <fullName evidence="3">Helix-turn-helix domain-containing protein</fullName>
    </submittedName>
</protein>
<evidence type="ECO:0000259" key="2">
    <source>
        <dbReference type="PROSITE" id="PS50943"/>
    </source>
</evidence>
<comment type="caution">
    <text evidence="3">The sequence shown here is derived from an EMBL/GenBank/DDBJ whole genome shotgun (WGS) entry which is preliminary data.</text>
</comment>
<dbReference type="CDD" id="cd00093">
    <property type="entry name" value="HTH_XRE"/>
    <property type="match status" value="1"/>
</dbReference>
<dbReference type="InterPro" id="IPR010982">
    <property type="entry name" value="Lambda_DNA-bd_dom_sf"/>
</dbReference>
<dbReference type="InterPro" id="IPR001387">
    <property type="entry name" value="Cro/C1-type_HTH"/>
</dbReference>
<dbReference type="Gene3D" id="1.10.260.40">
    <property type="entry name" value="lambda repressor-like DNA-binding domains"/>
    <property type="match status" value="1"/>
</dbReference>
<dbReference type="SUPFAM" id="SSF47413">
    <property type="entry name" value="lambda repressor-like DNA-binding domains"/>
    <property type="match status" value="1"/>
</dbReference>
<dbReference type="SMART" id="SM00530">
    <property type="entry name" value="HTH_XRE"/>
    <property type="match status" value="1"/>
</dbReference>
<feature type="domain" description="HTH cro/C1-type" evidence="2">
    <location>
        <begin position="6"/>
        <end position="61"/>
    </location>
</feature>
<evidence type="ECO:0000256" key="1">
    <source>
        <dbReference type="ARBA" id="ARBA00023125"/>
    </source>
</evidence>
<dbReference type="Pfam" id="PF01381">
    <property type="entry name" value="HTH_3"/>
    <property type="match status" value="1"/>
</dbReference>
<dbReference type="EMBL" id="BAAACI010000006">
    <property type="protein sequence ID" value="GAA0774394.1"/>
    <property type="molecule type" value="Genomic_DNA"/>
</dbReference>
<evidence type="ECO:0000313" key="3">
    <source>
        <dbReference type="EMBL" id="GAA0774394.1"/>
    </source>
</evidence>
<dbReference type="Proteomes" id="UP001501047">
    <property type="component" value="Unassembled WGS sequence"/>
</dbReference>